<sequence>MVKRQILLAVGAPKLPKMRGLGFQKNLRTPWKFIIPSLISCICVIISQFTLSMVPRYFPSFPLLVMLSYSVLLLLVIAALSRICRRLLRIYASAPAFVFFNIFFIWAVHISVIRKAVSLFTDIVVNAECALLLVGFHRLVSYTYALPLSAEKFSDINFLIQNSFRTRRLRYCKCCKAYVRGFDHHCPAFGNCIGQNNHLLFMVLLVGFVMVEASYIVCSNQFITKSKIVDEPMLETTLSGNLAISTMLFALLQVLWQVIFLIWHIYCVCVNIRTDEWINWKKYPEFQLVQPQAGQSFPETMFINPYDKGVLGNIKEFLSLRK</sequence>
<evidence type="ECO:0000256" key="8">
    <source>
        <dbReference type="RuleBase" id="RU079119"/>
    </source>
</evidence>
<feature type="transmembrane region" description="Helical" evidence="8">
    <location>
        <begin position="33"/>
        <end position="51"/>
    </location>
</feature>
<comment type="similarity">
    <text evidence="2 8">Belongs to the DHHC palmitoyltransferase family.</text>
</comment>
<keyword evidence="7 8" id="KW-0012">Acyltransferase</keyword>
<name>A0A200R6I1_MACCD</name>
<dbReference type="EMBL" id="MVGT01000437">
    <property type="protein sequence ID" value="OVA18341.1"/>
    <property type="molecule type" value="Genomic_DNA"/>
</dbReference>
<comment type="subcellular location">
    <subcellularLocation>
        <location evidence="1">Membrane</location>
        <topology evidence="1">Multi-pass membrane protein</topology>
    </subcellularLocation>
</comment>
<evidence type="ECO:0000313" key="10">
    <source>
        <dbReference type="EMBL" id="OVA18341.1"/>
    </source>
</evidence>
<feature type="transmembrane region" description="Helical" evidence="8">
    <location>
        <begin position="199"/>
        <end position="223"/>
    </location>
</feature>
<protein>
    <recommendedName>
        <fullName evidence="8">S-acyltransferase</fullName>
        <ecNumber evidence="8">2.3.1.225</ecNumber>
    </recommendedName>
    <alternativeName>
        <fullName evidence="8">Palmitoyltransferase</fullName>
    </alternativeName>
</protein>
<evidence type="ECO:0000256" key="7">
    <source>
        <dbReference type="ARBA" id="ARBA00023315"/>
    </source>
</evidence>
<dbReference type="PANTHER" id="PTHR22883">
    <property type="entry name" value="ZINC FINGER DHHC DOMAIN CONTAINING PROTEIN"/>
    <property type="match status" value="1"/>
</dbReference>
<organism evidence="10 11">
    <name type="scientific">Macleaya cordata</name>
    <name type="common">Five-seeded plume-poppy</name>
    <name type="synonym">Bocconia cordata</name>
    <dbReference type="NCBI Taxonomy" id="56857"/>
    <lineage>
        <taxon>Eukaryota</taxon>
        <taxon>Viridiplantae</taxon>
        <taxon>Streptophyta</taxon>
        <taxon>Embryophyta</taxon>
        <taxon>Tracheophyta</taxon>
        <taxon>Spermatophyta</taxon>
        <taxon>Magnoliopsida</taxon>
        <taxon>Ranunculales</taxon>
        <taxon>Papaveraceae</taxon>
        <taxon>Papaveroideae</taxon>
        <taxon>Macleaya</taxon>
    </lineage>
</organism>
<dbReference type="GO" id="GO:0006612">
    <property type="term" value="P:protein targeting to membrane"/>
    <property type="evidence" value="ECO:0007669"/>
    <property type="project" value="TreeGrafter"/>
</dbReference>
<feature type="domain" description="Palmitoyltransferase DHHC" evidence="9">
    <location>
        <begin position="162"/>
        <end position="281"/>
    </location>
</feature>
<feature type="transmembrane region" description="Helical" evidence="8">
    <location>
        <begin position="243"/>
        <end position="272"/>
    </location>
</feature>
<evidence type="ECO:0000256" key="4">
    <source>
        <dbReference type="ARBA" id="ARBA00022692"/>
    </source>
</evidence>
<dbReference type="GO" id="GO:0005783">
    <property type="term" value="C:endoplasmic reticulum"/>
    <property type="evidence" value="ECO:0007669"/>
    <property type="project" value="TreeGrafter"/>
</dbReference>
<dbReference type="Proteomes" id="UP000195402">
    <property type="component" value="Unassembled WGS sequence"/>
</dbReference>
<dbReference type="InParanoid" id="A0A200R6I1"/>
<evidence type="ECO:0000256" key="5">
    <source>
        <dbReference type="ARBA" id="ARBA00022989"/>
    </source>
</evidence>
<reference evidence="10 11" key="1">
    <citation type="journal article" date="2017" name="Mol. Plant">
        <title>The Genome of Medicinal Plant Macleaya cordata Provides New Insights into Benzylisoquinoline Alkaloids Metabolism.</title>
        <authorList>
            <person name="Liu X."/>
            <person name="Liu Y."/>
            <person name="Huang P."/>
            <person name="Ma Y."/>
            <person name="Qing Z."/>
            <person name="Tang Q."/>
            <person name="Cao H."/>
            <person name="Cheng P."/>
            <person name="Zheng Y."/>
            <person name="Yuan Z."/>
            <person name="Zhou Y."/>
            <person name="Liu J."/>
            <person name="Tang Z."/>
            <person name="Zhuo Y."/>
            <person name="Zhang Y."/>
            <person name="Yu L."/>
            <person name="Huang J."/>
            <person name="Yang P."/>
            <person name="Peng Q."/>
            <person name="Zhang J."/>
            <person name="Jiang W."/>
            <person name="Zhang Z."/>
            <person name="Lin K."/>
            <person name="Ro D.K."/>
            <person name="Chen X."/>
            <person name="Xiong X."/>
            <person name="Shang Y."/>
            <person name="Huang S."/>
            <person name="Zeng J."/>
        </authorList>
    </citation>
    <scope>NUCLEOTIDE SEQUENCE [LARGE SCALE GENOMIC DNA]</scope>
    <source>
        <strain evidence="11">cv. BLH2017</strain>
        <tissue evidence="10">Root</tissue>
    </source>
</reference>
<evidence type="ECO:0000256" key="2">
    <source>
        <dbReference type="ARBA" id="ARBA00008574"/>
    </source>
</evidence>
<dbReference type="EC" id="2.3.1.225" evidence="8"/>
<evidence type="ECO:0000259" key="9">
    <source>
        <dbReference type="Pfam" id="PF01529"/>
    </source>
</evidence>
<keyword evidence="5 8" id="KW-1133">Transmembrane helix</keyword>
<proteinExistence type="inferred from homology"/>
<dbReference type="PANTHER" id="PTHR22883:SF127">
    <property type="entry name" value="ZDHHC-TYPE PALMITOYLTRANSFERASE 3-RELATED"/>
    <property type="match status" value="1"/>
</dbReference>
<accession>A0A200R6I1</accession>
<keyword evidence="11" id="KW-1185">Reference proteome</keyword>
<dbReference type="Pfam" id="PF01529">
    <property type="entry name" value="DHHC"/>
    <property type="match status" value="1"/>
</dbReference>
<feature type="transmembrane region" description="Helical" evidence="8">
    <location>
        <begin position="57"/>
        <end position="78"/>
    </location>
</feature>
<comment type="caution">
    <text evidence="10">The sequence shown here is derived from an EMBL/GenBank/DDBJ whole genome shotgun (WGS) entry which is preliminary data.</text>
</comment>
<feature type="transmembrane region" description="Helical" evidence="8">
    <location>
        <begin position="116"/>
        <end position="136"/>
    </location>
</feature>
<evidence type="ECO:0000256" key="3">
    <source>
        <dbReference type="ARBA" id="ARBA00022679"/>
    </source>
</evidence>
<dbReference type="GO" id="GO:0019706">
    <property type="term" value="F:protein-cysteine S-palmitoyltransferase activity"/>
    <property type="evidence" value="ECO:0007669"/>
    <property type="project" value="UniProtKB-EC"/>
</dbReference>
<dbReference type="InterPro" id="IPR001594">
    <property type="entry name" value="Palmitoyltrfase_DHHC"/>
</dbReference>
<dbReference type="OrthoDB" id="331948at2759"/>
<feature type="transmembrane region" description="Helical" evidence="8">
    <location>
        <begin position="90"/>
        <end position="110"/>
    </location>
</feature>
<keyword evidence="3 8" id="KW-0808">Transferase</keyword>
<evidence type="ECO:0000256" key="1">
    <source>
        <dbReference type="ARBA" id="ARBA00004141"/>
    </source>
</evidence>
<comment type="catalytic activity">
    <reaction evidence="8">
        <text>L-cysteinyl-[protein] + hexadecanoyl-CoA = S-hexadecanoyl-L-cysteinyl-[protein] + CoA</text>
        <dbReference type="Rhea" id="RHEA:36683"/>
        <dbReference type="Rhea" id="RHEA-COMP:10131"/>
        <dbReference type="Rhea" id="RHEA-COMP:11032"/>
        <dbReference type="ChEBI" id="CHEBI:29950"/>
        <dbReference type="ChEBI" id="CHEBI:57287"/>
        <dbReference type="ChEBI" id="CHEBI:57379"/>
        <dbReference type="ChEBI" id="CHEBI:74151"/>
        <dbReference type="EC" id="2.3.1.225"/>
    </reaction>
</comment>
<dbReference type="GO" id="GO:0005794">
    <property type="term" value="C:Golgi apparatus"/>
    <property type="evidence" value="ECO:0007669"/>
    <property type="project" value="TreeGrafter"/>
</dbReference>
<gene>
    <name evidence="10" type="ORF">BVC80_1835g779</name>
</gene>
<dbReference type="GO" id="GO:0016020">
    <property type="term" value="C:membrane"/>
    <property type="evidence" value="ECO:0007669"/>
    <property type="project" value="UniProtKB-SubCell"/>
</dbReference>
<dbReference type="PROSITE" id="PS50216">
    <property type="entry name" value="DHHC"/>
    <property type="match status" value="1"/>
</dbReference>
<dbReference type="OMA" id="AVFLIWH"/>
<dbReference type="InterPro" id="IPR039859">
    <property type="entry name" value="PFA4/ZDH16/20/ERF2-like"/>
</dbReference>
<evidence type="ECO:0000256" key="6">
    <source>
        <dbReference type="ARBA" id="ARBA00023136"/>
    </source>
</evidence>
<comment type="domain">
    <text evidence="8">The DHHC domain is required for palmitoyltransferase activity.</text>
</comment>
<dbReference type="AlphaFoldDB" id="A0A200R6I1"/>
<evidence type="ECO:0000313" key="11">
    <source>
        <dbReference type="Proteomes" id="UP000195402"/>
    </source>
</evidence>
<keyword evidence="6 8" id="KW-0472">Membrane</keyword>
<keyword evidence="4 8" id="KW-0812">Transmembrane</keyword>